<accession>A0ABQ0ICM9</accession>
<organism evidence="1 2">
    <name type="scientific">Paraglaciecola agarilytica NO2</name>
    <dbReference type="NCBI Taxonomy" id="1125747"/>
    <lineage>
        <taxon>Bacteria</taxon>
        <taxon>Pseudomonadati</taxon>
        <taxon>Pseudomonadota</taxon>
        <taxon>Gammaproteobacteria</taxon>
        <taxon>Alteromonadales</taxon>
        <taxon>Alteromonadaceae</taxon>
        <taxon>Paraglaciecola</taxon>
    </lineage>
</organism>
<comment type="caution">
    <text evidence="1">The sequence shown here is derived from an EMBL/GenBank/DDBJ whole genome shotgun (WGS) entry which is preliminary data.</text>
</comment>
<proteinExistence type="predicted"/>
<name>A0ABQ0ICM9_9ALTE</name>
<dbReference type="Proteomes" id="UP000008372">
    <property type="component" value="Unassembled WGS sequence"/>
</dbReference>
<evidence type="ECO:0000313" key="1">
    <source>
        <dbReference type="EMBL" id="GAC07129.1"/>
    </source>
</evidence>
<reference evidence="1 2" key="1">
    <citation type="journal article" date="2014" name="Environ. Microbiol.">
        <title>Comparative genomics of the marine bacterial genus Glaciecola reveals the high degree of genomic diversity and genomic characteristic for cold adaptation.</title>
        <authorList>
            <person name="Qin Q.L."/>
            <person name="Xie B.B."/>
            <person name="Yu Y."/>
            <person name="Shu Y.L."/>
            <person name="Rong J.C."/>
            <person name="Zhang Y.J."/>
            <person name="Zhao D.L."/>
            <person name="Chen X.L."/>
            <person name="Zhang X.Y."/>
            <person name="Chen B."/>
            <person name="Zhou B.C."/>
            <person name="Zhang Y.Z."/>
        </authorList>
    </citation>
    <scope>NUCLEOTIDE SEQUENCE [LARGE SCALE GENOMIC DNA]</scope>
    <source>
        <strain evidence="1 2">NO2</strain>
    </source>
</reference>
<evidence type="ECO:0000313" key="2">
    <source>
        <dbReference type="Proteomes" id="UP000008372"/>
    </source>
</evidence>
<keyword evidence="2" id="KW-1185">Reference proteome</keyword>
<protein>
    <submittedName>
        <fullName evidence="1">Uncharacterized protein</fullName>
    </submittedName>
</protein>
<sequence length="37" mass="4347">MHQAEKNLAWYTAELNTQAINAAFCLEQTVKWIREHS</sequence>
<dbReference type="EMBL" id="BAEK01000075">
    <property type="protein sequence ID" value="GAC07129.1"/>
    <property type="molecule type" value="Genomic_DNA"/>
</dbReference>
<gene>
    <name evidence="1" type="ORF">GAGA_4302</name>
</gene>